<accession>A0A1G6Q9D3</accession>
<dbReference type="AlphaFoldDB" id="A0A1G6Q9D3"/>
<gene>
    <name evidence="10" type="ORF">SAMN05216418_3199</name>
</gene>
<comment type="similarity">
    <text evidence="2">Belongs to the DedA family.</text>
</comment>
<dbReference type="GO" id="GO:0005886">
    <property type="term" value="C:plasma membrane"/>
    <property type="evidence" value="ECO:0007669"/>
    <property type="project" value="UniProtKB-SubCell"/>
</dbReference>
<feature type="transmembrane region" description="Helical" evidence="8">
    <location>
        <begin position="163"/>
        <end position="186"/>
    </location>
</feature>
<evidence type="ECO:0000256" key="8">
    <source>
        <dbReference type="SAM" id="Phobius"/>
    </source>
</evidence>
<keyword evidence="5 8" id="KW-1133">Transmembrane helix</keyword>
<evidence type="ECO:0000256" key="1">
    <source>
        <dbReference type="ARBA" id="ARBA00004651"/>
    </source>
</evidence>
<evidence type="ECO:0000256" key="5">
    <source>
        <dbReference type="ARBA" id="ARBA00022989"/>
    </source>
</evidence>
<evidence type="ECO:0000313" key="10">
    <source>
        <dbReference type="EMBL" id="SDC88514.1"/>
    </source>
</evidence>
<feature type="region of interest" description="Disordered" evidence="7">
    <location>
        <begin position="1"/>
        <end position="21"/>
    </location>
</feature>
<keyword evidence="3" id="KW-1003">Cell membrane</keyword>
<dbReference type="OrthoDB" id="9813426at2"/>
<feature type="transmembrane region" description="Helical" evidence="8">
    <location>
        <begin position="198"/>
        <end position="217"/>
    </location>
</feature>
<dbReference type="EMBL" id="FMYG01000008">
    <property type="protein sequence ID" value="SDC88514.1"/>
    <property type="molecule type" value="Genomic_DNA"/>
</dbReference>
<evidence type="ECO:0000256" key="6">
    <source>
        <dbReference type="ARBA" id="ARBA00023136"/>
    </source>
</evidence>
<dbReference type="Pfam" id="PF09335">
    <property type="entry name" value="VTT_dom"/>
    <property type="match status" value="1"/>
</dbReference>
<keyword evidence="6 8" id="KW-0472">Membrane</keyword>
<dbReference type="STRING" id="993073.AS029_14575"/>
<sequence length="229" mass="24775">MTDTTLTLTPVRSSSGSGEGQSWLTSLADWTVSLMEIIGPVGAGVAIALENLFPPLPSEVVLPMAGLTASRGSFTLFEALLWTTIGSVVGAFMLYGLGRWLGAARLRAFAAKMPLLHPEDVDRTVAWFERHGGKAVFFGRMIPIFRSLISIPAGVSKMPMWRFGLLTGAGSLIWNTIFVLSGYLLGENWHVVEEYASILQYVVIAAVGIGVALFLYNRIRSLLAARKDA</sequence>
<evidence type="ECO:0000313" key="11">
    <source>
        <dbReference type="Proteomes" id="UP000183203"/>
    </source>
</evidence>
<organism evidence="10 11">
    <name type="scientific">Microbacterium enclense</name>
    <dbReference type="NCBI Taxonomy" id="993073"/>
    <lineage>
        <taxon>Bacteria</taxon>
        <taxon>Bacillati</taxon>
        <taxon>Actinomycetota</taxon>
        <taxon>Actinomycetes</taxon>
        <taxon>Micrococcales</taxon>
        <taxon>Microbacteriaceae</taxon>
        <taxon>Microbacterium</taxon>
    </lineage>
</organism>
<comment type="subcellular location">
    <subcellularLocation>
        <location evidence="1">Cell membrane</location>
        <topology evidence="1">Multi-pass membrane protein</topology>
    </subcellularLocation>
</comment>
<dbReference type="InterPro" id="IPR032816">
    <property type="entry name" value="VTT_dom"/>
</dbReference>
<name>A0A1G6Q9D3_9MICO</name>
<dbReference type="PANTHER" id="PTHR42709">
    <property type="entry name" value="ALKALINE PHOSPHATASE LIKE PROTEIN"/>
    <property type="match status" value="1"/>
</dbReference>
<dbReference type="InterPro" id="IPR051311">
    <property type="entry name" value="DedA_domain"/>
</dbReference>
<evidence type="ECO:0000259" key="9">
    <source>
        <dbReference type="Pfam" id="PF09335"/>
    </source>
</evidence>
<feature type="domain" description="VTT" evidence="9">
    <location>
        <begin position="56"/>
        <end position="183"/>
    </location>
</feature>
<evidence type="ECO:0000256" key="4">
    <source>
        <dbReference type="ARBA" id="ARBA00022692"/>
    </source>
</evidence>
<proteinExistence type="inferred from homology"/>
<dbReference type="PANTHER" id="PTHR42709:SF6">
    <property type="entry name" value="UNDECAPRENYL PHOSPHATE TRANSPORTER A"/>
    <property type="match status" value="1"/>
</dbReference>
<protein>
    <submittedName>
        <fullName evidence="10">Membrane protein DedA, SNARE-associated domain</fullName>
    </submittedName>
</protein>
<dbReference type="Proteomes" id="UP000183203">
    <property type="component" value="Unassembled WGS sequence"/>
</dbReference>
<keyword evidence="4 8" id="KW-0812">Transmembrane</keyword>
<evidence type="ECO:0000256" key="7">
    <source>
        <dbReference type="SAM" id="MobiDB-lite"/>
    </source>
</evidence>
<dbReference type="RefSeq" id="WP_139168140.1">
    <property type="nucleotide sequence ID" value="NZ_FMYG01000008.1"/>
</dbReference>
<evidence type="ECO:0000256" key="3">
    <source>
        <dbReference type="ARBA" id="ARBA00022475"/>
    </source>
</evidence>
<reference evidence="10 11" key="1">
    <citation type="submission" date="2016-09" db="EMBL/GenBank/DDBJ databases">
        <authorList>
            <person name="Capua I."/>
            <person name="De Benedictis P."/>
            <person name="Joannis T."/>
            <person name="Lombin L.H."/>
            <person name="Cattoli G."/>
        </authorList>
    </citation>
    <scope>NUCLEOTIDE SEQUENCE [LARGE SCALE GENOMIC DNA]</scope>
    <source>
        <strain evidence="10 11">NIO-1002</strain>
    </source>
</reference>
<feature type="transmembrane region" description="Helical" evidence="8">
    <location>
        <begin position="79"/>
        <end position="97"/>
    </location>
</feature>
<evidence type="ECO:0000256" key="2">
    <source>
        <dbReference type="ARBA" id="ARBA00010792"/>
    </source>
</evidence>